<keyword evidence="2" id="KW-1185">Reference proteome</keyword>
<dbReference type="KEGG" id="smal:SMALA_4650"/>
<proteinExistence type="predicted"/>
<gene>
    <name evidence="1" type="ORF">SMF913_28887</name>
</gene>
<evidence type="ECO:0000313" key="2">
    <source>
        <dbReference type="Proteomes" id="UP000236520"/>
    </source>
</evidence>
<dbReference type="Proteomes" id="UP000236520">
    <property type="component" value="Unassembled WGS sequence"/>
</dbReference>
<sequence>MIKRNYEADPELAKLVSGLASHTGSSAV</sequence>
<name>A0A291SVL5_STRMQ</name>
<reference evidence="1 2" key="1">
    <citation type="submission" date="2015-09" db="EMBL/GenBank/DDBJ databases">
        <title>Genome sequence, genome mining and natural product profiling of a biocontrol bacterium Streptomyces malaysiensis F913.</title>
        <authorList>
            <person name="Xu Y."/>
            <person name="Wei J."/>
            <person name="Xie J."/>
            <person name="Li T."/>
            <person name="Zhou Z."/>
        </authorList>
    </citation>
    <scope>NUCLEOTIDE SEQUENCE [LARGE SCALE GENOMIC DNA]</scope>
    <source>
        <strain evidence="1 2">F913</strain>
    </source>
</reference>
<comment type="caution">
    <text evidence="1">The sequence shown here is derived from an EMBL/GenBank/DDBJ whole genome shotgun (WGS) entry which is preliminary data.</text>
</comment>
<protein>
    <submittedName>
        <fullName evidence="1">Uncharacterized protein</fullName>
    </submittedName>
</protein>
<dbReference type="AlphaFoldDB" id="A0A291SVL5"/>
<organism evidence="1 2">
    <name type="scientific">Streptomyces malaysiensis</name>
    <dbReference type="NCBI Taxonomy" id="92644"/>
    <lineage>
        <taxon>Bacteria</taxon>
        <taxon>Bacillati</taxon>
        <taxon>Actinomycetota</taxon>
        <taxon>Actinomycetes</taxon>
        <taxon>Kitasatosporales</taxon>
        <taxon>Streptomycetaceae</taxon>
        <taxon>Streptomyces</taxon>
        <taxon>Streptomyces violaceusniger group</taxon>
    </lineage>
</organism>
<dbReference type="EMBL" id="LJIW01000002">
    <property type="protein sequence ID" value="PNG93422.1"/>
    <property type="molecule type" value="Genomic_DNA"/>
</dbReference>
<evidence type="ECO:0000313" key="1">
    <source>
        <dbReference type="EMBL" id="PNG93422.1"/>
    </source>
</evidence>
<accession>A0A291SVL5</accession>